<dbReference type="Pfam" id="PF10318">
    <property type="entry name" value="7TM_GPCR_Srh"/>
    <property type="match status" value="1"/>
</dbReference>
<feature type="transmembrane region" description="Helical" evidence="1">
    <location>
        <begin position="191"/>
        <end position="214"/>
    </location>
</feature>
<feature type="transmembrane region" description="Helical" evidence="1">
    <location>
        <begin position="42"/>
        <end position="68"/>
    </location>
</feature>
<dbReference type="InterPro" id="IPR019422">
    <property type="entry name" value="7TM_GPCR_serpentine_rcpt_Srh"/>
</dbReference>
<feature type="transmembrane region" description="Helical" evidence="1">
    <location>
        <begin position="6"/>
        <end position="30"/>
    </location>
</feature>
<accession>A0A8R1ESN3</accession>
<reference evidence="3" key="1">
    <citation type="submission" date="2010-08" db="EMBL/GenBank/DDBJ databases">
        <authorList>
            <consortium name="Caenorhabditis japonica Sequencing Consortium"/>
            <person name="Wilson R.K."/>
        </authorList>
    </citation>
    <scope>NUCLEOTIDE SEQUENCE [LARGE SCALE GENOMIC DNA]</scope>
    <source>
        <strain evidence="3">DF5081</strain>
    </source>
</reference>
<dbReference type="AlphaFoldDB" id="A0A8R1ESN3"/>
<reference evidence="2" key="2">
    <citation type="submission" date="2022-06" db="UniProtKB">
        <authorList>
            <consortium name="EnsemblMetazoa"/>
        </authorList>
    </citation>
    <scope>IDENTIFICATION</scope>
    <source>
        <strain evidence="2">DF5081</strain>
    </source>
</reference>
<proteinExistence type="predicted"/>
<dbReference type="EnsemblMetazoa" id="CJA40118a.1">
    <property type="protein sequence ID" value="CJA40118a.1"/>
    <property type="gene ID" value="WBGene00215966"/>
</dbReference>
<dbReference type="PANTHER" id="PTHR22941">
    <property type="entry name" value="SERPENTINE RECEPTOR"/>
    <property type="match status" value="1"/>
</dbReference>
<sequence>MSSDSIYLNGLHMLTLTEIPVHTFGAFIIVAKTPKKMSSIRWTMLLLHFVGAFLDVYLSFFASPVLTLPMCSGYPLGISVALGVPTPLVVYLGISFVGVIAVTILGFFEDRYHRLIYGRMSNGERDWKRKLYIASHYVLAFVFIAPGYLTIPDQQIAKYETKQVNKMKRKVPCIASEVLDRPGYFILATETLIACLCLIFMSLVVTSQAVFYVASMSRFLFLTVSKAQSSNTLRLQKQFFVALCLQVVIPIFVLFVPVFYIIIVIWFNIYNQGWTNIAMLVMATHGIASTFTMLFVHKPYRDATLTIFCPRSKSCTSDQSQLWKTRGTTVQSQAF</sequence>
<feature type="transmembrane region" description="Helical" evidence="1">
    <location>
        <begin position="129"/>
        <end position="149"/>
    </location>
</feature>
<keyword evidence="3" id="KW-1185">Reference proteome</keyword>
<dbReference type="PANTHER" id="PTHR22941:SF36">
    <property type="entry name" value="SERPENTINE RECEPTOR, CLASS H"/>
    <property type="match status" value="1"/>
</dbReference>
<evidence type="ECO:0000256" key="1">
    <source>
        <dbReference type="SAM" id="Phobius"/>
    </source>
</evidence>
<keyword evidence="1" id="KW-0472">Membrane</keyword>
<dbReference type="SUPFAM" id="SSF81321">
    <property type="entry name" value="Family A G protein-coupled receptor-like"/>
    <property type="match status" value="1"/>
</dbReference>
<evidence type="ECO:0000313" key="2">
    <source>
        <dbReference type="EnsemblMetazoa" id="CJA40118a.1"/>
    </source>
</evidence>
<dbReference type="Proteomes" id="UP000005237">
    <property type="component" value="Unassembled WGS sequence"/>
</dbReference>
<feature type="transmembrane region" description="Helical" evidence="1">
    <location>
        <begin position="239"/>
        <end position="267"/>
    </location>
</feature>
<dbReference type="InterPro" id="IPR053220">
    <property type="entry name" value="Nematode_rcpt-like_serp_H"/>
</dbReference>
<feature type="transmembrane region" description="Helical" evidence="1">
    <location>
        <begin position="273"/>
        <end position="296"/>
    </location>
</feature>
<evidence type="ECO:0008006" key="4">
    <source>
        <dbReference type="Google" id="ProtNLM"/>
    </source>
</evidence>
<name>A0A8R1ESN3_CAEJA</name>
<feature type="transmembrane region" description="Helical" evidence="1">
    <location>
        <begin position="88"/>
        <end position="108"/>
    </location>
</feature>
<keyword evidence="1" id="KW-1133">Transmembrane helix</keyword>
<organism evidence="2 3">
    <name type="scientific">Caenorhabditis japonica</name>
    <dbReference type="NCBI Taxonomy" id="281687"/>
    <lineage>
        <taxon>Eukaryota</taxon>
        <taxon>Metazoa</taxon>
        <taxon>Ecdysozoa</taxon>
        <taxon>Nematoda</taxon>
        <taxon>Chromadorea</taxon>
        <taxon>Rhabditida</taxon>
        <taxon>Rhabditina</taxon>
        <taxon>Rhabditomorpha</taxon>
        <taxon>Rhabditoidea</taxon>
        <taxon>Rhabditidae</taxon>
        <taxon>Peloderinae</taxon>
        <taxon>Caenorhabditis</taxon>
    </lineage>
</organism>
<protein>
    <recommendedName>
        <fullName evidence="4">Serpentine Receptor, class H</fullName>
    </recommendedName>
</protein>
<keyword evidence="1" id="KW-0812">Transmembrane</keyword>
<evidence type="ECO:0000313" key="3">
    <source>
        <dbReference type="Proteomes" id="UP000005237"/>
    </source>
</evidence>